<sequence length="148" mass="17003">MNRLLLLIPFFILLTTAACSPIEDTKDTLIYINGVEDYMNELSRFTEEFPSMAEEALSESQAAQELETRVQQVQEDIETFNQLDSPVIMEELHDELLKQNENMQQGLESLEIELEKGTLNIEFIEDSEILKSIQGIEGIYEQIEKLGE</sequence>
<evidence type="ECO:0000313" key="3">
    <source>
        <dbReference type="EMBL" id="MDQ0268137.1"/>
    </source>
</evidence>
<evidence type="ECO:0000313" key="4">
    <source>
        <dbReference type="Proteomes" id="UP001238088"/>
    </source>
</evidence>
<keyword evidence="4" id="KW-1185">Reference proteome</keyword>
<evidence type="ECO:0008006" key="5">
    <source>
        <dbReference type="Google" id="ProtNLM"/>
    </source>
</evidence>
<gene>
    <name evidence="3" type="ORF">J2S17_000006</name>
</gene>
<feature type="chain" id="PRO_5045134354" description="Lipoprotein" evidence="2">
    <location>
        <begin position="21"/>
        <end position="148"/>
    </location>
</feature>
<feature type="coiled-coil region" evidence="1">
    <location>
        <begin position="56"/>
        <end position="127"/>
    </location>
</feature>
<reference evidence="3 4" key="1">
    <citation type="submission" date="2023-07" db="EMBL/GenBank/DDBJ databases">
        <title>Genomic Encyclopedia of Type Strains, Phase IV (KMG-IV): sequencing the most valuable type-strain genomes for metagenomic binning, comparative biology and taxonomic classification.</title>
        <authorList>
            <person name="Goeker M."/>
        </authorList>
    </citation>
    <scope>NUCLEOTIDE SEQUENCE [LARGE SCALE GENOMIC DNA]</scope>
    <source>
        <strain evidence="3 4">DSM 23494</strain>
    </source>
</reference>
<keyword evidence="1" id="KW-0175">Coiled coil</keyword>
<protein>
    <recommendedName>
        <fullName evidence="5">Lipoprotein</fullName>
    </recommendedName>
</protein>
<dbReference type="PROSITE" id="PS51257">
    <property type="entry name" value="PROKAR_LIPOPROTEIN"/>
    <property type="match status" value="1"/>
</dbReference>
<comment type="caution">
    <text evidence="3">The sequence shown here is derived from an EMBL/GenBank/DDBJ whole genome shotgun (WGS) entry which is preliminary data.</text>
</comment>
<feature type="signal peptide" evidence="2">
    <location>
        <begin position="1"/>
        <end position="20"/>
    </location>
</feature>
<dbReference type="RefSeq" id="WP_307470650.1">
    <property type="nucleotide sequence ID" value="NZ_JAUSUB010000001.1"/>
</dbReference>
<evidence type="ECO:0000256" key="2">
    <source>
        <dbReference type="SAM" id="SignalP"/>
    </source>
</evidence>
<keyword evidence="2" id="KW-0732">Signal</keyword>
<dbReference type="Pfam" id="PF19903">
    <property type="entry name" value="DUF6376"/>
    <property type="match status" value="1"/>
</dbReference>
<evidence type="ECO:0000256" key="1">
    <source>
        <dbReference type="SAM" id="Coils"/>
    </source>
</evidence>
<dbReference type="EMBL" id="JAUSUB010000001">
    <property type="protein sequence ID" value="MDQ0268137.1"/>
    <property type="molecule type" value="Genomic_DNA"/>
</dbReference>
<organism evidence="3 4">
    <name type="scientific">Cytobacillus purgationiresistens</name>
    <dbReference type="NCBI Taxonomy" id="863449"/>
    <lineage>
        <taxon>Bacteria</taxon>
        <taxon>Bacillati</taxon>
        <taxon>Bacillota</taxon>
        <taxon>Bacilli</taxon>
        <taxon>Bacillales</taxon>
        <taxon>Bacillaceae</taxon>
        <taxon>Cytobacillus</taxon>
    </lineage>
</organism>
<dbReference type="InterPro" id="IPR045956">
    <property type="entry name" value="DUF6376"/>
</dbReference>
<dbReference type="Proteomes" id="UP001238088">
    <property type="component" value="Unassembled WGS sequence"/>
</dbReference>
<proteinExistence type="predicted"/>
<accession>A0ABU0AA60</accession>
<name>A0ABU0AA60_9BACI</name>